<evidence type="ECO:0000313" key="3">
    <source>
        <dbReference type="Proteomes" id="UP000244940"/>
    </source>
</evidence>
<reference evidence="2 3" key="1">
    <citation type="submission" date="2018-05" db="EMBL/GenBank/DDBJ databases">
        <title>Pararhodobacter marina sp. nov., isolated from deep-sea water of the Indian Ocean.</title>
        <authorList>
            <person name="Lai Q.Sr."/>
            <person name="Liu X."/>
            <person name="Shao Z."/>
        </authorList>
    </citation>
    <scope>NUCLEOTIDE SEQUENCE [LARGE SCALE GENOMIC DNA]</scope>
    <source>
        <strain evidence="2 3">CIC4N-9</strain>
    </source>
</reference>
<organism evidence="2 3">
    <name type="scientific">Pararhodobacter marinus</name>
    <dbReference type="NCBI Taxonomy" id="2184063"/>
    <lineage>
        <taxon>Bacteria</taxon>
        <taxon>Pseudomonadati</taxon>
        <taxon>Pseudomonadota</taxon>
        <taxon>Alphaproteobacteria</taxon>
        <taxon>Rhodobacterales</taxon>
        <taxon>Paracoccaceae</taxon>
        <taxon>Pararhodobacter</taxon>
    </lineage>
</organism>
<dbReference type="Gene3D" id="2.40.10.180">
    <property type="entry name" value="Phage tail proteins"/>
    <property type="match status" value="1"/>
</dbReference>
<proteinExistence type="predicted"/>
<sequence length="100" mass="10760">MASALADTFGALVPYTPTGGATRPVQSILRRTPVRAIGPDGVDVLVTSPSWRVRRDLVPELRRGDLVEDAQGTLRVLNVWPQGSPAADAHLICELEDTTE</sequence>
<dbReference type="Pfam" id="PF05354">
    <property type="entry name" value="Phage_attach"/>
    <property type="match status" value="1"/>
</dbReference>
<dbReference type="InterPro" id="IPR008018">
    <property type="entry name" value="Phage_tail_attach_FII"/>
</dbReference>
<evidence type="ECO:0000313" key="2">
    <source>
        <dbReference type="EMBL" id="PWE26733.1"/>
    </source>
</evidence>
<keyword evidence="3" id="KW-1185">Reference proteome</keyword>
<dbReference type="InterPro" id="IPR053734">
    <property type="entry name" value="Phage_Head-Tail_Connect_sf"/>
</dbReference>
<dbReference type="Proteomes" id="UP000244940">
    <property type="component" value="Unassembled WGS sequence"/>
</dbReference>
<evidence type="ECO:0008006" key="4">
    <source>
        <dbReference type="Google" id="ProtNLM"/>
    </source>
</evidence>
<dbReference type="EMBL" id="QEYD01000017">
    <property type="protein sequence ID" value="PWE26733.1"/>
    <property type="molecule type" value="Genomic_DNA"/>
</dbReference>
<accession>A0A2U2C4D6</accession>
<dbReference type="AlphaFoldDB" id="A0A2U2C4D6"/>
<comment type="caution">
    <text evidence="2">The sequence shown here is derived from an EMBL/GenBank/DDBJ whole genome shotgun (WGS) entry which is preliminary data.</text>
</comment>
<dbReference type="GO" id="GO:0019068">
    <property type="term" value="P:virion assembly"/>
    <property type="evidence" value="ECO:0007669"/>
    <property type="project" value="InterPro"/>
</dbReference>
<evidence type="ECO:0000256" key="1">
    <source>
        <dbReference type="SAM" id="MobiDB-lite"/>
    </source>
</evidence>
<protein>
    <recommendedName>
        <fullName evidence="4">Head-tail adaptor protein</fullName>
    </recommendedName>
</protein>
<dbReference type="OrthoDB" id="7693309at2"/>
<gene>
    <name evidence="2" type="ORF">C4N9_20500</name>
</gene>
<feature type="region of interest" description="Disordered" evidence="1">
    <location>
        <begin position="1"/>
        <end position="24"/>
    </location>
</feature>
<name>A0A2U2C4D6_9RHOB</name>